<protein>
    <recommendedName>
        <fullName evidence="3">YbbR-like protein</fullName>
    </recommendedName>
</protein>
<accession>Q1MRX9</accession>
<evidence type="ECO:0008006" key="3">
    <source>
        <dbReference type="Google" id="ProtNLM"/>
    </source>
</evidence>
<dbReference type="Gene3D" id="2.170.120.40">
    <property type="entry name" value="YbbR-like domain"/>
    <property type="match status" value="1"/>
</dbReference>
<reference evidence="1 2" key="1">
    <citation type="submission" date="2005-11" db="EMBL/GenBank/DDBJ databases">
        <title>The complete genome sequence of Lawsonia intracellularis: the causative agent of proliferative enteropathy.</title>
        <authorList>
            <person name="Kaur K."/>
            <person name="Zhang Q."/>
            <person name="Beckler D."/>
            <person name="Munir S."/>
            <person name="Li L."/>
            <person name="Kinsley K."/>
            <person name="Herron L."/>
            <person name="Peterson A."/>
            <person name="May B."/>
            <person name="Singh S."/>
            <person name="Gebhart C."/>
            <person name="Kapur V."/>
        </authorList>
    </citation>
    <scope>NUCLEOTIDE SEQUENCE [LARGE SCALE GENOMIC DNA]</scope>
    <source>
        <strain evidence="1 2">PHE/MN1-00</strain>
    </source>
</reference>
<evidence type="ECO:0000313" key="1">
    <source>
        <dbReference type="EMBL" id="CAJ54247.1"/>
    </source>
</evidence>
<dbReference type="KEGG" id="lip:LI0191"/>
<dbReference type="EMBL" id="AM180252">
    <property type="protein sequence ID" value="CAJ54247.1"/>
    <property type="molecule type" value="Genomic_DNA"/>
</dbReference>
<proteinExistence type="predicted"/>
<organism evidence="1 2">
    <name type="scientific">Lawsonia intracellularis (strain PHE/MN1-00)</name>
    <dbReference type="NCBI Taxonomy" id="363253"/>
    <lineage>
        <taxon>Bacteria</taxon>
        <taxon>Pseudomonadati</taxon>
        <taxon>Thermodesulfobacteriota</taxon>
        <taxon>Desulfovibrionia</taxon>
        <taxon>Desulfovibrionales</taxon>
        <taxon>Desulfovibrionaceae</taxon>
        <taxon>Lawsonia</taxon>
    </lineage>
</organism>
<evidence type="ECO:0000313" key="2">
    <source>
        <dbReference type="Proteomes" id="UP000002430"/>
    </source>
</evidence>
<dbReference type="STRING" id="363253.LI0191"/>
<gene>
    <name evidence="1" type="ordered locus">LI0191</name>
</gene>
<dbReference type="eggNOG" id="COG4856">
    <property type="taxonomic scope" value="Bacteria"/>
</dbReference>
<name>Q1MRX9_LAWIP</name>
<sequence length="240" mass="26673">MLRLFSGRELSYTINLSGVTQGVNTIPLSSIQFPELRAYQIIDVIPPRMVLQVDHVKEVELPVTLQLRSSLFSDAAYLEDVHIIPSHVKVRGASNIVSSMNTVIAEVSALLDDEGRVVQDDAPLIAPQFVEVSPPTVNVCFKLGMQRRSISLQRTVLLPEEKERLTTRPERVTIVVSVPQSLLNDPKYISQVHASVDTSILEDSLGKDFDGVKRPIKVFLPAAARLIKVSPDIVTVFRRK</sequence>
<dbReference type="RefSeq" id="WP_011526273.1">
    <property type="nucleotide sequence ID" value="NC_008011.1"/>
</dbReference>
<dbReference type="Proteomes" id="UP000002430">
    <property type="component" value="Chromosome"/>
</dbReference>
<dbReference type="HOGENOM" id="CLU_074312_1_0_7"/>
<dbReference type="AlphaFoldDB" id="Q1MRX9"/>
<keyword evidence="2" id="KW-1185">Reference proteome</keyword>